<gene>
    <name evidence="8" type="ORF">Fmac_001293</name>
</gene>
<dbReference type="PANTHER" id="PTHR43811">
    <property type="entry name" value="FKBP-TYPE PEPTIDYL-PROLYL CIS-TRANS ISOMERASE FKPA"/>
    <property type="match status" value="1"/>
</dbReference>
<comment type="catalytic activity">
    <reaction evidence="1 4 5">
        <text>[protein]-peptidylproline (omega=180) = [protein]-peptidylproline (omega=0)</text>
        <dbReference type="Rhea" id="RHEA:16237"/>
        <dbReference type="Rhea" id="RHEA-COMP:10747"/>
        <dbReference type="Rhea" id="RHEA-COMP:10748"/>
        <dbReference type="ChEBI" id="CHEBI:83833"/>
        <dbReference type="ChEBI" id="CHEBI:83834"/>
        <dbReference type="EC" id="5.2.1.8"/>
    </reaction>
</comment>
<dbReference type="InterPro" id="IPR041232">
    <property type="entry name" value="NPL"/>
</dbReference>
<dbReference type="InterPro" id="IPR023566">
    <property type="entry name" value="PPIase_Fpr3/Fpr4-like"/>
</dbReference>
<dbReference type="GO" id="GO:0003755">
    <property type="term" value="F:peptidyl-prolyl cis-trans isomerase activity"/>
    <property type="evidence" value="ECO:0007669"/>
    <property type="project" value="UniProtKB-KW"/>
</dbReference>
<feature type="compositionally biased region" description="Basic and acidic residues" evidence="6">
    <location>
        <begin position="306"/>
        <end position="317"/>
    </location>
</feature>
<evidence type="ECO:0000256" key="4">
    <source>
        <dbReference type="PIRNR" id="PIRNR001473"/>
    </source>
</evidence>
<proteinExistence type="inferred from homology"/>
<feature type="compositionally biased region" description="Polar residues" evidence="6">
    <location>
        <begin position="368"/>
        <end position="377"/>
    </location>
</feature>
<protein>
    <recommendedName>
        <fullName evidence="4">FK506-binding protein</fullName>
        <ecNumber evidence="4">5.2.1.8</ecNumber>
    </recommendedName>
</protein>
<dbReference type="SUPFAM" id="SSF54534">
    <property type="entry name" value="FKBP-like"/>
    <property type="match status" value="1"/>
</dbReference>
<feature type="compositionally biased region" description="Polar residues" evidence="6">
    <location>
        <begin position="276"/>
        <end position="287"/>
    </location>
</feature>
<feature type="domain" description="PPIase FKBP-type" evidence="7">
    <location>
        <begin position="398"/>
        <end position="485"/>
    </location>
</feature>
<dbReference type="FunFam" id="3.10.50.40:FF:000006">
    <property type="entry name" value="Peptidyl-prolyl cis-trans isomerase"/>
    <property type="match status" value="1"/>
</dbReference>
<dbReference type="InterPro" id="IPR046357">
    <property type="entry name" value="PPIase_dom_sf"/>
</dbReference>
<feature type="compositionally biased region" description="Polar residues" evidence="6">
    <location>
        <begin position="342"/>
        <end position="359"/>
    </location>
</feature>
<evidence type="ECO:0000256" key="3">
    <source>
        <dbReference type="ARBA" id="ARBA00023235"/>
    </source>
</evidence>
<keyword evidence="3 4" id="KW-0413">Isomerase</keyword>
<evidence type="ECO:0000313" key="9">
    <source>
        <dbReference type="Proteomes" id="UP001603857"/>
    </source>
</evidence>
<evidence type="ECO:0000256" key="2">
    <source>
        <dbReference type="ARBA" id="ARBA00023110"/>
    </source>
</evidence>
<comment type="caution">
    <text evidence="8">The sequence shown here is derived from an EMBL/GenBank/DDBJ whole genome shotgun (WGS) entry which is preliminary data.</text>
</comment>
<dbReference type="Pfam" id="PF17800">
    <property type="entry name" value="NPL"/>
    <property type="match status" value="1"/>
</dbReference>
<evidence type="ECO:0000259" key="7">
    <source>
        <dbReference type="PROSITE" id="PS50059"/>
    </source>
</evidence>
<sequence length="486" mass="53488">MGFWGIEVKPRKPFPYHADNVQGKLHVTQATLGVGSSPEKTILQCSSGHKCPVFLCSLIPDKIESCPLNLEFDADDLVAFSVIGPRSIHLSGFFAADEGDSLKDDYEYDSWGEEFEGTETEDSSEYDSDYNDGDMYPSSYIPNRGVIIEEIVDDDEPESGDEPIMKSMKKKQVAQLKAKDCKSSELPVVSEGEVELAHSEDEDGFPISTAEKAVPVSQKAEVRKKTEKTNKKGKNADHSATLKRKVDNADEDEPQDGKKKKKNKLKEPNEAESGLASGNSNGTNVTTPDEEHPKEVKMTTNLSDVSHSEDEHDEKLSNTDVLTKKKNKKKKKKTKEPEGVASANQTTPTAEKQNLSSSDQKGKKQSETKPSQVRTFSNGLVIEELHMGKPDGKKAAPGKKVGVKYIGKLQKDGKIFDSNVGRAPFKFRLGVGQVIKGWEVGISGMRIGDKRRITIPPSMGYGDKRVGSIPPNSWLVFNVELVDVDR</sequence>
<feature type="compositionally biased region" description="Basic and acidic residues" evidence="6">
    <location>
        <begin position="220"/>
        <end position="237"/>
    </location>
</feature>
<reference evidence="8 9" key="1">
    <citation type="submission" date="2024-08" db="EMBL/GenBank/DDBJ databases">
        <title>Insights into the chromosomal genome structure of Flemingia macrophylla.</title>
        <authorList>
            <person name="Ding Y."/>
            <person name="Zhao Y."/>
            <person name="Bi W."/>
            <person name="Wu M."/>
            <person name="Zhao G."/>
            <person name="Gong Y."/>
            <person name="Li W."/>
            <person name="Zhang P."/>
        </authorList>
    </citation>
    <scope>NUCLEOTIDE SEQUENCE [LARGE SCALE GENOMIC DNA]</scope>
    <source>
        <strain evidence="8">DYQJB</strain>
        <tissue evidence="8">Leaf</tissue>
    </source>
</reference>
<keyword evidence="9" id="KW-1185">Reference proteome</keyword>
<dbReference type="Gene3D" id="2.60.120.340">
    <property type="entry name" value="Nucleoplasmin core domain"/>
    <property type="match status" value="1"/>
</dbReference>
<dbReference type="PANTHER" id="PTHR43811:SF19">
    <property type="entry name" value="39 KDA FK506-BINDING NUCLEAR PROTEIN"/>
    <property type="match status" value="1"/>
</dbReference>
<evidence type="ECO:0000256" key="6">
    <source>
        <dbReference type="SAM" id="MobiDB-lite"/>
    </source>
</evidence>
<feature type="region of interest" description="Disordered" evidence="6">
    <location>
        <begin position="179"/>
        <end position="377"/>
    </location>
</feature>
<evidence type="ECO:0000256" key="5">
    <source>
        <dbReference type="PROSITE-ProRule" id="PRU00277"/>
    </source>
</evidence>
<keyword evidence="2 4" id="KW-0697">Rotamase</keyword>
<feature type="compositionally biased region" description="Basic residues" evidence="6">
    <location>
        <begin position="324"/>
        <end position="334"/>
    </location>
</feature>
<comment type="similarity">
    <text evidence="4">Belongs to the FKBP-type PPIase family.</text>
</comment>
<dbReference type="EMBL" id="JBGMDY010000001">
    <property type="protein sequence ID" value="KAL2347293.1"/>
    <property type="molecule type" value="Genomic_DNA"/>
</dbReference>
<dbReference type="Proteomes" id="UP001603857">
    <property type="component" value="Unassembled WGS sequence"/>
</dbReference>
<dbReference type="EC" id="5.2.1.8" evidence="4"/>
<dbReference type="PROSITE" id="PS50059">
    <property type="entry name" value="FKBP_PPIASE"/>
    <property type="match status" value="1"/>
</dbReference>
<accession>A0ABD1NGN8</accession>
<dbReference type="GO" id="GO:0005634">
    <property type="term" value="C:nucleus"/>
    <property type="evidence" value="ECO:0007669"/>
    <property type="project" value="UniProtKB-ARBA"/>
</dbReference>
<organism evidence="8 9">
    <name type="scientific">Flemingia macrophylla</name>
    <dbReference type="NCBI Taxonomy" id="520843"/>
    <lineage>
        <taxon>Eukaryota</taxon>
        <taxon>Viridiplantae</taxon>
        <taxon>Streptophyta</taxon>
        <taxon>Embryophyta</taxon>
        <taxon>Tracheophyta</taxon>
        <taxon>Spermatophyta</taxon>
        <taxon>Magnoliopsida</taxon>
        <taxon>eudicotyledons</taxon>
        <taxon>Gunneridae</taxon>
        <taxon>Pentapetalae</taxon>
        <taxon>rosids</taxon>
        <taxon>fabids</taxon>
        <taxon>Fabales</taxon>
        <taxon>Fabaceae</taxon>
        <taxon>Papilionoideae</taxon>
        <taxon>50 kb inversion clade</taxon>
        <taxon>NPAAA clade</taxon>
        <taxon>indigoferoid/millettioid clade</taxon>
        <taxon>Phaseoleae</taxon>
        <taxon>Flemingia</taxon>
    </lineage>
</organism>
<dbReference type="AlphaFoldDB" id="A0ABD1NGN8"/>
<name>A0ABD1NGN8_9FABA</name>
<dbReference type="Pfam" id="PF00254">
    <property type="entry name" value="FKBP_C"/>
    <property type="match status" value="1"/>
</dbReference>
<evidence type="ECO:0000313" key="8">
    <source>
        <dbReference type="EMBL" id="KAL2347293.1"/>
    </source>
</evidence>
<dbReference type="Gene3D" id="3.10.50.40">
    <property type="match status" value="1"/>
</dbReference>
<dbReference type="InterPro" id="IPR001179">
    <property type="entry name" value="PPIase_FKBP_dom"/>
</dbReference>
<evidence type="ECO:0000256" key="1">
    <source>
        <dbReference type="ARBA" id="ARBA00000971"/>
    </source>
</evidence>
<dbReference type="PIRSF" id="PIRSF001473">
    <property type="entry name" value="FK506-bp_FPR3"/>
    <property type="match status" value="1"/>
</dbReference>